<protein>
    <submittedName>
        <fullName evidence="2">Uncharacterized protein</fullName>
    </submittedName>
</protein>
<sequence>MKVSVAENCKNFDKDYFLYVSSDYKNNQSEWDKIAFTFIFMKCKCVRGKKDFIFSGTEDYKIFKAAVIKTLGNPDGKLRGIIFDLFGSNPSTRRYYFCVSWKIFCEEIGVPYQFINTSTLKITSILFGAKKKLGNTSTFDFGKNALTLVHIKMDESSDAFDVEPNVFELEPTSDGLFIKKQVSIDLNGNDNDFKNFVLRGKKAANIIISLDDPSKKRDFQNILKPSKIVAVIDKYSNYIVDALKIMISNLYFVGQKHKIVPYFEANLWIIKKQNCFNFEGNFEIKCLKIDEIKLPFSKAVDVYVGFKENICVNFSSSYGLESMETYDLSKFEGSIIRLSLSINANGFYNFNIQKHSFLSSFLLLSQSVEKDAHVQMHLNNYGIHFTGEMGLNGDNHEDRDILSHISFFHEGFPVIGEAAKELSLEHPSFVVYDILNLARMANEGNIQINPKWGFKVEKDSTGILQIIFDTWRGKRKATPQFLLAILINHSLNTAKEFIGFRPTLFNIHIYGDFKSAEKAVIQAFKILDVQYSVKSVPVKTFIRVEKKILR</sequence>
<accession>A0A914QHF4</accession>
<proteinExistence type="predicted"/>
<evidence type="ECO:0000313" key="2">
    <source>
        <dbReference type="WBParaSite" id="PDA_v2.g31028.t1"/>
    </source>
</evidence>
<organism evidence="1 2">
    <name type="scientific">Panagrolaimus davidi</name>
    <dbReference type="NCBI Taxonomy" id="227884"/>
    <lineage>
        <taxon>Eukaryota</taxon>
        <taxon>Metazoa</taxon>
        <taxon>Ecdysozoa</taxon>
        <taxon>Nematoda</taxon>
        <taxon>Chromadorea</taxon>
        <taxon>Rhabditida</taxon>
        <taxon>Tylenchina</taxon>
        <taxon>Panagrolaimomorpha</taxon>
        <taxon>Panagrolaimoidea</taxon>
        <taxon>Panagrolaimidae</taxon>
        <taxon>Panagrolaimus</taxon>
    </lineage>
</organism>
<name>A0A914QHF4_9BILA</name>
<dbReference type="WBParaSite" id="PDA_v2.g31028.t1">
    <property type="protein sequence ID" value="PDA_v2.g31028.t1"/>
    <property type="gene ID" value="PDA_v2.g31028"/>
</dbReference>
<keyword evidence="1" id="KW-1185">Reference proteome</keyword>
<evidence type="ECO:0000313" key="1">
    <source>
        <dbReference type="Proteomes" id="UP000887578"/>
    </source>
</evidence>
<reference evidence="2" key="1">
    <citation type="submission" date="2022-11" db="UniProtKB">
        <authorList>
            <consortium name="WormBaseParasite"/>
        </authorList>
    </citation>
    <scope>IDENTIFICATION</scope>
</reference>
<dbReference type="Proteomes" id="UP000887578">
    <property type="component" value="Unplaced"/>
</dbReference>
<dbReference type="AlphaFoldDB" id="A0A914QHF4"/>